<comment type="caution">
    <text evidence="3">The sequence shown here is derived from an EMBL/GenBank/DDBJ whole genome shotgun (WGS) entry which is preliminary data.</text>
</comment>
<organism evidence="3">
    <name type="scientific">Candidatus Methanomethylicus mesodigestus</name>
    <dbReference type="NCBI Taxonomy" id="1867258"/>
    <lineage>
        <taxon>Archaea</taxon>
        <taxon>Thermoproteota</taxon>
        <taxon>Methanosuratincolia</taxon>
        <taxon>Candidatus Methanomethylicales</taxon>
        <taxon>Candidatus Methanomethylicaceae</taxon>
        <taxon>Candidatus Methanomethylicus</taxon>
    </lineage>
</organism>
<feature type="domain" description="Cysteine-rich" evidence="2">
    <location>
        <begin position="18"/>
        <end position="95"/>
    </location>
</feature>
<protein>
    <submittedName>
        <fullName evidence="3">Fe-S cluster protein</fullName>
    </submittedName>
</protein>
<dbReference type="GO" id="GO:0016491">
    <property type="term" value="F:oxidoreductase activity"/>
    <property type="evidence" value="ECO:0007669"/>
    <property type="project" value="UniProtKB-KW"/>
</dbReference>
<evidence type="ECO:0000256" key="1">
    <source>
        <dbReference type="ARBA" id="ARBA00023002"/>
    </source>
</evidence>
<keyword evidence="1" id="KW-0560">Oxidoreductase</keyword>
<dbReference type="PANTHER" id="PTHR42947:SF1">
    <property type="entry name" value="COB--COM HETERODISULFIDE REDUCTASE SUBUNIT B 1"/>
    <property type="match status" value="1"/>
</dbReference>
<sequence>MANSISQTANSGGHKKYGYFLGCVMPAKMPWAEKATLMISKHLGLDFEEMKETLCCVRPGVWKAINTDWWLTLTSQNLANAEKQGIVLVDSCNGCWISHYETLKELTEEPAKLEMVNRNLSSIGMHFSGDLKVKHFLEVLYEDVGLKKIRSNVVRPLDGFRIMRHIGCHARKHGDKLPGYFDEILRATGVEIIDTPYDKTCCGLLLYFSDPHTSIFDRIGAKMSTAKELDIDAYAIICSGCYDQFERAVKVLKDERGISFDTPIVHFSELLAIAFGYKPDDFGMKYCRPIPTTKFIEKLASKEGKK</sequence>
<name>A0A7C3IXC0_9CREN</name>
<accession>A0A7C3IXC0</accession>
<evidence type="ECO:0000313" key="3">
    <source>
        <dbReference type="EMBL" id="HFK20530.1"/>
    </source>
</evidence>
<proteinExistence type="predicted"/>
<feature type="domain" description="Cysteine-rich" evidence="2">
    <location>
        <begin position="165"/>
        <end position="245"/>
    </location>
</feature>
<dbReference type="PANTHER" id="PTHR42947">
    <property type="entry name" value="COB--COM HETERODISULFIDE REDUCTASE SUBUNIT B 1"/>
    <property type="match status" value="1"/>
</dbReference>
<dbReference type="InterPro" id="IPR051278">
    <property type="entry name" value="HdrB/HdrD_reductase"/>
</dbReference>
<dbReference type="InterPro" id="IPR004017">
    <property type="entry name" value="Cys_rich_dom"/>
</dbReference>
<evidence type="ECO:0000259" key="2">
    <source>
        <dbReference type="Pfam" id="PF02754"/>
    </source>
</evidence>
<reference evidence="3" key="1">
    <citation type="journal article" date="2020" name="mSystems">
        <title>Genome- and Community-Level Interaction Insights into Carbon Utilization and Element Cycling Functions of Hydrothermarchaeota in Hydrothermal Sediment.</title>
        <authorList>
            <person name="Zhou Z."/>
            <person name="Liu Y."/>
            <person name="Xu W."/>
            <person name="Pan J."/>
            <person name="Luo Z.H."/>
            <person name="Li M."/>
        </authorList>
    </citation>
    <scope>NUCLEOTIDE SEQUENCE [LARGE SCALE GENOMIC DNA]</scope>
    <source>
        <strain evidence="3">SpSt-468</strain>
    </source>
</reference>
<gene>
    <name evidence="3" type="ORF">ENS19_04525</name>
</gene>
<dbReference type="AlphaFoldDB" id="A0A7C3IXC0"/>
<dbReference type="Gene3D" id="1.20.1050.140">
    <property type="match status" value="1"/>
</dbReference>
<dbReference type="Pfam" id="PF02754">
    <property type="entry name" value="CCG"/>
    <property type="match status" value="2"/>
</dbReference>
<dbReference type="EMBL" id="DSTX01000007">
    <property type="protein sequence ID" value="HFK20530.1"/>
    <property type="molecule type" value="Genomic_DNA"/>
</dbReference>